<dbReference type="Gene3D" id="1.10.1200.10">
    <property type="entry name" value="ACP-like"/>
    <property type="match status" value="1"/>
</dbReference>
<organism evidence="6 7">
    <name type="scientific">Paraburkholderia phenazinium</name>
    <dbReference type="NCBI Taxonomy" id="60549"/>
    <lineage>
        <taxon>Bacteria</taxon>
        <taxon>Pseudomonadati</taxon>
        <taxon>Pseudomonadota</taxon>
        <taxon>Betaproteobacteria</taxon>
        <taxon>Burkholderiales</taxon>
        <taxon>Burkholderiaceae</taxon>
        <taxon>Paraburkholderia</taxon>
    </lineage>
</organism>
<comment type="similarity">
    <text evidence="2">Belongs to the ATP-dependent AMP-binding enzyme family.</text>
</comment>
<dbReference type="FunFam" id="3.30.300.30:FF:000010">
    <property type="entry name" value="Enterobactin synthetase component F"/>
    <property type="match status" value="1"/>
</dbReference>
<dbReference type="Gene3D" id="3.40.50.12780">
    <property type="entry name" value="N-terminal domain of ligase-like"/>
    <property type="match status" value="2"/>
</dbReference>
<dbReference type="Pfam" id="PF13193">
    <property type="entry name" value="AMP-binding_C"/>
    <property type="match status" value="1"/>
</dbReference>
<dbReference type="InterPro" id="IPR000873">
    <property type="entry name" value="AMP-dep_synth/lig_dom"/>
</dbReference>
<dbReference type="NCBIfam" id="TIGR01733">
    <property type="entry name" value="AA-adenyl-dom"/>
    <property type="match status" value="2"/>
</dbReference>
<name>A0A1G8N9P3_9BURK</name>
<protein>
    <submittedName>
        <fullName evidence="6">Amino acid adenylation domain-containing protein</fullName>
    </submittedName>
</protein>
<feature type="domain" description="Carrier" evidence="5">
    <location>
        <begin position="534"/>
        <end position="608"/>
    </location>
</feature>
<dbReference type="InterPro" id="IPR042099">
    <property type="entry name" value="ANL_N_sf"/>
</dbReference>
<dbReference type="PROSITE" id="PS00455">
    <property type="entry name" value="AMP_BINDING"/>
    <property type="match status" value="2"/>
</dbReference>
<reference evidence="6 7" key="1">
    <citation type="submission" date="2016-10" db="EMBL/GenBank/DDBJ databases">
        <authorList>
            <person name="de Groot N.N."/>
        </authorList>
    </citation>
    <scope>NUCLEOTIDE SEQUENCE [LARGE SCALE GENOMIC DNA]</scope>
    <source>
        <strain evidence="6 7">LMG 2247</strain>
    </source>
</reference>
<dbReference type="GO" id="GO:0043041">
    <property type="term" value="P:amino acid activation for nonribosomal peptide biosynthetic process"/>
    <property type="evidence" value="ECO:0007669"/>
    <property type="project" value="TreeGrafter"/>
</dbReference>
<dbReference type="Pfam" id="PF00550">
    <property type="entry name" value="PP-binding"/>
    <property type="match status" value="1"/>
</dbReference>
<dbReference type="PROSITE" id="PS50075">
    <property type="entry name" value="CARRIER"/>
    <property type="match status" value="1"/>
</dbReference>
<dbReference type="Gene3D" id="3.30.559.30">
    <property type="entry name" value="Nonribosomal peptide synthetase, condensation domain"/>
    <property type="match status" value="1"/>
</dbReference>
<dbReference type="FunFam" id="3.40.50.12780:FF:000012">
    <property type="entry name" value="Non-ribosomal peptide synthetase"/>
    <property type="match status" value="1"/>
</dbReference>
<keyword evidence="3" id="KW-0596">Phosphopantetheine</keyword>
<evidence type="ECO:0000256" key="2">
    <source>
        <dbReference type="ARBA" id="ARBA00006432"/>
    </source>
</evidence>
<proteinExistence type="inferred from homology"/>
<dbReference type="FunFam" id="1.10.1200.10:FF:000005">
    <property type="entry name" value="Nonribosomal peptide synthetase 1"/>
    <property type="match status" value="1"/>
</dbReference>
<dbReference type="Gene3D" id="3.30.559.10">
    <property type="entry name" value="Chloramphenicol acetyltransferase-like domain"/>
    <property type="match status" value="1"/>
</dbReference>
<dbReference type="GO" id="GO:0005829">
    <property type="term" value="C:cytosol"/>
    <property type="evidence" value="ECO:0007669"/>
    <property type="project" value="TreeGrafter"/>
</dbReference>
<dbReference type="FunFam" id="2.30.38.10:FF:000001">
    <property type="entry name" value="Non-ribosomal peptide synthetase PvdI"/>
    <property type="match status" value="1"/>
</dbReference>
<dbReference type="PROSITE" id="PS00012">
    <property type="entry name" value="PHOSPHOPANTETHEINE"/>
    <property type="match status" value="1"/>
</dbReference>
<sequence>MQAIYFDTDYLPARVARFAIERPDAIALVDSAGPLSWRDLWAWSGRLAAALIAEGVRPGDHVVLALPRCAALVATILAVWRVRACYVPLDPALPPARLRWQAEDCGARVVVTGAVASDAAAEVAAPGWLPDGVATLDPHTARGAGHHADNVDGVDSIDDTGPTPQPDDGIFVWPAYVIYTSGSTGRPKGVVLSHAALAAYLRGVSERLPEDIESAAYLSTPAADLGHTSLFGALWHGWTLHLIDAQIAADPDVFAAYMHAHAVDLLKIVPSHLDALLQAQSPESALPRRCLLMGGEPAPTRLAQRIAALRPECRLLNHYGPTETAVGVLTRNGADSRAATLPLGKPLAHVEARIVDTGGNAVPKGAAGELCIGGASVAYGYLNRASLTAERFVPDPDGRGARLYRTGDKSRRLPDGEFAFLGRLDDQVKIRGFRVEPEEIAARLRAEDGVRDAVVIAHAESEGAALRLAAYLTAAEALDVDAIRAHLAAELPDYMVPSSFQVLAALPLTPNGKVDRAALPAPGQIETADAKRVEPRNDAERTLANIWKLVLKRDDIGVTDNYFEIGGDSIMSLQIIAKARGAGLKLTPKQMFEYPTIEAAARVAVPVAAAGTSAMPRATAAVAQPAQTAADDAWFAQTGVSRDAVEAVYPATPMQQGLLFHGMFEGEPGLYVSQLRLTIDALRVETMRAAWEVVVARHPVLRTRFVWPAGGEALQIVERHARMPFELHARTASTDEQYEAAYHTAREVLVARGFEPGVAPLMRVDVFERPDGPHDLLWTHHHALTDGWSTAQVVTEVTRAYAALAAGGVADTTAGAPYANYVRWLRRQPDTGPFWRARLATLDEPARLADALGNAFRPSSANGADSGADSVADSGAAQVVVRELDGASHVRLQRAAQRAQVTLNTLVQGAWALVLARFSGRAQVAFGMTVSGRPVDLPEAQSTVGLFINSLPLWIDVEPDATVRSWLAGLQRHNAQLRDVEHTPLVSLQQWANSSVDALFDSLIVFENYPLDDALGALGSVPRVRAVEAHNRSHLPLMLVVAPRHVGGGDRLRLEWHRHAARVSADGVACVAEHFERMLDRLATALVEAGDPDVRLRDLARGDAPEVVAVPAAFAFEPVTARIAARAAARPDAIALSDGSEQVTYAQLDAWSRAIAHELRRLGATAEVRVGVAMQRSAALVASLLGVLRAGATYVPLDPSYPAERLAHIVDDSQLCLIVTDAPSLAQHAALFGSRPTLDAAALRETAALAEANGANDALVHPQQLAYVIYTSGSTGLPKGVGVTHENVARLFDATQARFAFDANDVWTLFHSYAFDFSVWEIFGALVHGGRLVIVPHWTAREPSAFHTLLREERVTVLNQTPSAFVQLTQADSDHTLASLRAVIFGGERLEPAALARWADGARRKGVLPALVNMYGITETTVHVTHRALDEAALHDARSVIGAPLDDLTLHVLDADLNRVPVGAVGELYVGGAGLARGYLGRPELTAQRFVPDPYGASGSRLYRSGDLARRMPDGDLEYLGRNDDQVKIRGFRIELGEIHAALLGHPEVRDAAVLVSDSASGEQRLV</sequence>
<accession>A0A1G8N9P3</accession>
<dbReference type="Pfam" id="PF00501">
    <property type="entry name" value="AMP-binding"/>
    <property type="match status" value="2"/>
</dbReference>
<dbReference type="InterPro" id="IPR045851">
    <property type="entry name" value="AMP-bd_C_sf"/>
</dbReference>
<dbReference type="InterPro" id="IPR010071">
    <property type="entry name" value="AA_adenyl_dom"/>
</dbReference>
<dbReference type="InterPro" id="IPR020845">
    <property type="entry name" value="AMP-binding_CS"/>
</dbReference>
<keyword evidence="4" id="KW-0597">Phosphoprotein</keyword>
<dbReference type="GO" id="GO:0003824">
    <property type="term" value="F:catalytic activity"/>
    <property type="evidence" value="ECO:0007669"/>
    <property type="project" value="InterPro"/>
</dbReference>
<dbReference type="CDD" id="cd05930">
    <property type="entry name" value="A_NRPS"/>
    <property type="match status" value="1"/>
</dbReference>
<dbReference type="OrthoDB" id="6297021at2"/>
<dbReference type="EMBL" id="FNCJ01000033">
    <property type="protein sequence ID" value="SDI76260.1"/>
    <property type="molecule type" value="Genomic_DNA"/>
</dbReference>
<dbReference type="FunFam" id="3.40.50.980:FF:000001">
    <property type="entry name" value="Non-ribosomal peptide synthetase"/>
    <property type="match status" value="1"/>
</dbReference>
<evidence type="ECO:0000313" key="7">
    <source>
        <dbReference type="Proteomes" id="UP000199706"/>
    </source>
</evidence>
<dbReference type="CDD" id="cd17643">
    <property type="entry name" value="A_NRPS_Cytc1-like"/>
    <property type="match status" value="1"/>
</dbReference>
<dbReference type="SUPFAM" id="SSF52777">
    <property type="entry name" value="CoA-dependent acyltransferases"/>
    <property type="match status" value="2"/>
</dbReference>
<dbReference type="PANTHER" id="PTHR45527">
    <property type="entry name" value="NONRIBOSOMAL PEPTIDE SYNTHETASE"/>
    <property type="match status" value="1"/>
</dbReference>
<dbReference type="InterPro" id="IPR036736">
    <property type="entry name" value="ACP-like_sf"/>
</dbReference>
<dbReference type="PANTHER" id="PTHR45527:SF1">
    <property type="entry name" value="FATTY ACID SYNTHASE"/>
    <property type="match status" value="1"/>
</dbReference>
<dbReference type="RefSeq" id="WP_143016749.1">
    <property type="nucleotide sequence ID" value="NZ_FNCJ01000033.1"/>
</dbReference>
<dbReference type="InterPro" id="IPR006162">
    <property type="entry name" value="Ppantetheine_attach_site"/>
</dbReference>
<evidence type="ECO:0000313" key="6">
    <source>
        <dbReference type="EMBL" id="SDI76260.1"/>
    </source>
</evidence>
<dbReference type="InterPro" id="IPR025110">
    <property type="entry name" value="AMP-bd_C"/>
</dbReference>
<gene>
    <name evidence="6" type="ORF">SAMN05216466_13349</name>
</gene>
<dbReference type="GO" id="GO:0031177">
    <property type="term" value="F:phosphopantetheine binding"/>
    <property type="evidence" value="ECO:0007669"/>
    <property type="project" value="TreeGrafter"/>
</dbReference>
<dbReference type="SUPFAM" id="SSF56801">
    <property type="entry name" value="Acetyl-CoA synthetase-like"/>
    <property type="match status" value="2"/>
</dbReference>
<dbReference type="InterPro" id="IPR023213">
    <property type="entry name" value="CAT-like_dom_sf"/>
</dbReference>
<dbReference type="Proteomes" id="UP000199706">
    <property type="component" value="Unassembled WGS sequence"/>
</dbReference>
<feature type="non-terminal residue" evidence="6">
    <location>
        <position position="1567"/>
    </location>
</feature>
<dbReference type="GO" id="GO:0044550">
    <property type="term" value="P:secondary metabolite biosynthetic process"/>
    <property type="evidence" value="ECO:0007669"/>
    <property type="project" value="UniProtKB-ARBA"/>
</dbReference>
<dbReference type="Gene3D" id="3.30.300.30">
    <property type="match status" value="2"/>
</dbReference>
<dbReference type="Pfam" id="PF00668">
    <property type="entry name" value="Condensation"/>
    <property type="match status" value="1"/>
</dbReference>
<evidence type="ECO:0000259" key="5">
    <source>
        <dbReference type="PROSITE" id="PS50075"/>
    </source>
</evidence>
<dbReference type="InterPro" id="IPR001242">
    <property type="entry name" value="Condensation_dom"/>
</dbReference>
<dbReference type="InterPro" id="IPR009081">
    <property type="entry name" value="PP-bd_ACP"/>
</dbReference>
<dbReference type="FunFam" id="3.40.50.980:FF:000002">
    <property type="entry name" value="Enterobactin synthetase component F"/>
    <property type="match status" value="1"/>
</dbReference>
<comment type="cofactor">
    <cofactor evidence="1">
        <name>pantetheine 4'-phosphate</name>
        <dbReference type="ChEBI" id="CHEBI:47942"/>
    </cofactor>
</comment>
<evidence type="ECO:0000256" key="3">
    <source>
        <dbReference type="ARBA" id="ARBA00022450"/>
    </source>
</evidence>
<evidence type="ECO:0000256" key="1">
    <source>
        <dbReference type="ARBA" id="ARBA00001957"/>
    </source>
</evidence>
<dbReference type="SUPFAM" id="SSF47336">
    <property type="entry name" value="ACP-like"/>
    <property type="match status" value="1"/>
</dbReference>
<evidence type="ECO:0000256" key="4">
    <source>
        <dbReference type="ARBA" id="ARBA00022553"/>
    </source>
</evidence>